<evidence type="ECO:0000313" key="3">
    <source>
        <dbReference type="EMBL" id="SEA97892.1"/>
    </source>
</evidence>
<evidence type="ECO:0000313" key="4">
    <source>
        <dbReference type="Proteomes" id="UP000199656"/>
    </source>
</evidence>
<accession>A0A1H4FN18</accession>
<organism evidence="3 4">
    <name type="scientific">Chitinophaga terrae</name>
    <name type="common">ex Kim and Jung 2007</name>
    <dbReference type="NCBI Taxonomy" id="408074"/>
    <lineage>
        <taxon>Bacteria</taxon>
        <taxon>Pseudomonadati</taxon>
        <taxon>Bacteroidota</taxon>
        <taxon>Chitinophagia</taxon>
        <taxon>Chitinophagales</taxon>
        <taxon>Chitinophagaceae</taxon>
        <taxon>Chitinophaga</taxon>
    </lineage>
</organism>
<dbReference type="STRING" id="408074.SAMN05660909_04484"/>
<gene>
    <name evidence="3" type="ORF">SAMN05660909_04484</name>
</gene>
<evidence type="ECO:0000256" key="1">
    <source>
        <dbReference type="SAM" id="MobiDB-lite"/>
    </source>
</evidence>
<keyword evidence="4" id="KW-1185">Reference proteome</keyword>
<feature type="signal peptide" evidence="2">
    <location>
        <begin position="1"/>
        <end position="25"/>
    </location>
</feature>
<evidence type="ECO:0000256" key="2">
    <source>
        <dbReference type="SAM" id="SignalP"/>
    </source>
</evidence>
<feature type="chain" id="PRO_5011450855" evidence="2">
    <location>
        <begin position="26"/>
        <end position="101"/>
    </location>
</feature>
<dbReference type="Proteomes" id="UP000199656">
    <property type="component" value="Unassembled WGS sequence"/>
</dbReference>
<protein>
    <submittedName>
        <fullName evidence="3">Uncharacterized protein</fullName>
    </submittedName>
</protein>
<proteinExistence type="predicted"/>
<dbReference type="AlphaFoldDB" id="A0A1H4FN18"/>
<feature type="compositionally biased region" description="Polar residues" evidence="1">
    <location>
        <begin position="88"/>
        <end position="101"/>
    </location>
</feature>
<reference evidence="4" key="1">
    <citation type="submission" date="2016-10" db="EMBL/GenBank/DDBJ databases">
        <authorList>
            <person name="Varghese N."/>
            <person name="Submissions S."/>
        </authorList>
    </citation>
    <scope>NUCLEOTIDE SEQUENCE [LARGE SCALE GENOMIC DNA]</scope>
    <source>
        <strain evidence="4">DSM 23920</strain>
    </source>
</reference>
<feature type="region of interest" description="Disordered" evidence="1">
    <location>
        <begin position="77"/>
        <end position="101"/>
    </location>
</feature>
<keyword evidence="2" id="KW-0732">Signal</keyword>
<dbReference type="EMBL" id="FNRL01000026">
    <property type="protein sequence ID" value="SEA97892.1"/>
    <property type="molecule type" value="Genomic_DNA"/>
</dbReference>
<sequence>MKQLRLAAIAAVVAVSGFAVSNANASKARVAQTWYRIADAPTNDQFSYQLAGSESCLGGSRICKILAEKDPSVTTQDVPLLSAGDPASNPTAYSASFRPTN</sequence>
<name>A0A1H4FN18_9BACT</name>
<dbReference type="RefSeq" id="WP_089764391.1">
    <property type="nucleotide sequence ID" value="NZ_BKAT01000007.1"/>
</dbReference>